<feature type="domain" description="Aldehyde dehydrogenase" evidence="4">
    <location>
        <begin position="43"/>
        <end position="502"/>
    </location>
</feature>
<gene>
    <name evidence="5" type="ORF">HNR13_003184</name>
</gene>
<dbReference type="InterPro" id="IPR016160">
    <property type="entry name" value="Ald_DH_CS_CYS"/>
</dbReference>
<dbReference type="EC" id="1.2.1.-" evidence="5"/>
<evidence type="ECO:0000259" key="4">
    <source>
        <dbReference type="Pfam" id="PF00171"/>
    </source>
</evidence>
<dbReference type="Gene3D" id="3.40.605.10">
    <property type="entry name" value="Aldehyde Dehydrogenase, Chain A, domain 1"/>
    <property type="match status" value="1"/>
</dbReference>
<evidence type="ECO:0000256" key="1">
    <source>
        <dbReference type="ARBA" id="ARBA00009986"/>
    </source>
</evidence>
<sequence length="508" mass="52383">MTLETTTSPAAAATPEGAPRLAAPELTARIDGRAVIAGDRVPSASGETFVTINPATGAALAEVAKGGAADVDRAVAAARAAFESGVWSRRDAADRGAVLRRLADLIERNGDELALLESLDMGKPLSQTSTVDVPGTAATFRWYGELADKLTDEVPSTPPGSTAIVSRVALGVVAAIVPWNYPLDIAAWKLAPALVAGNSVVLKPAETTSLTALRLGELALEAGIPAGVLNVVPGPGSVIGRALGLHPDVDALTFTGSTAVAKKLLTYAGESNMKRLSLEAGGKSSNLIFADVEDLALAAEKAAFGAFYNQGEVCSANSRIFVERPVYDEFVGLLTTAAEAYRSGDPLDPASGNGALVSESHADGVAAAIEAAARDGELIGGERIGRDGSTAFIDPAIVAGLPLSHALHREEVFGPLVVVQAFDHEDDAVRAANATDYGLAASLWTSSLSRAHRVSERLVAGTVSVNTVDALGSTTPFGGFKQSGFGRDLSRHAIDNYVGLKTTWFQHA</sequence>
<dbReference type="FunFam" id="3.40.605.10:FF:000001">
    <property type="entry name" value="Aldehyde dehydrogenase 1"/>
    <property type="match status" value="1"/>
</dbReference>
<dbReference type="RefSeq" id="WP_179607338.1">
    <property type="nucleotide sequence ID" value="NZ_BAABEH010000001.1"/>
</dbReference>
<evidence type="ECO:0000313" key="5">
    <source>
        <dbReference type="EMBL" id="NYJ24897.1"/>
    </source>
</evidence>
<comment type="caution">
    <text evidence="5">The sequence shown here is derived from an EMBL/GenBank/DDBJ whole genome shotgun (WGS) entry which is preliminary data.</text>
</comment>
<accession>A0A853CW63</accession>
<organism evidence="5 6">
    <name type="scientific">Leifsonia shinshuensis</name>
    <dbReference type="NCBI Taxonomy" id="150026"/>
    <lineage>
        <taxon>Bacteria</taxon>
        <taxon>Bacillati</taxon>
        <taxon>Actinomycetota</taxon>
        <taxon>Actinomycetes</taxon>
        <taxon>Micrococcales</taxon>
        <taxon>Microbacteriaceae</taxon>
        <taxon>Leifsonia</taxon>
    </lineage>
</organism>
<comment type="similarity">
    <text evidence="1">Belongs to the aldehyde dehydrogenase family.</text>
</comment>
<keyword evidence="2 5" id="KW-0560">Oxidoreductase</keyword>
<dbReference type="SUPFAM" id="SSF53720">
    <property type="entry name" value="ALDH-like"/>
    <property type="match status" value="1"/>
</dbReference>
<proteinExistence type="inferred from homology"/>
<dbReference type="InterPro" id="IPR016163">
    <property type="entry name" value="Ald_DH_C"/>
</dbReference>
<reference evidence="5 6" key="1">
    <citation type="submission" date="2020-07" db="EMBL/GenBank/DDBJ databases">
        <title>Sequencing the genomes of 1000 actinobacteria strains.</title>
        <authorList>
            <person name="Klenk H.-P."/>
        </authorList>
    </citation>
    <scope>NUCLEOTIDE SEQUENCE [LARGE SCALE GENOMIC DNA]</scope>
    <source>
        <strain evidence="5 6">DSM 15165</strain>
    </source>
</reference>
<dbReference type="AlphaFoldDB" id="A0A853CW63"/>
<dbReference type="PROSITE" id="PS00070">
    <property type="entry name" value="ALDEHYDE_DEHYDR_CYS"/>
    <property type="match status" value="1"/>
</dbReference>
<dbReference type="FunFam" id="3.40.605.10:FF:000026">
    <property type="entry name" value="Aldehyde dehydrogenase, putative"/>
    <property type="match status" value="1"/>
</dbReference>
<evidence type="ECO:0000313" key="6">
    <source>
        <dbReference type="Proteomes" id="UP000578352"/>
    </source>
</evidence>
<dbReference type="EMBL" id="JACCFL010000001">
    <property type="protein sequence ID" value="NYJ24897.1"/>
    <property type="molecule type" value="Genomic_DNA"/>
</dbReference>
<dbReference type="Proteomes" id="UP000578352">
    <property type="component" value="Unassembled WGS sequence"/>
</dbReference>
<evidence type="ECO:0000256" key="3">
    <source>
        <dbReference type="SAM" id="MobiDB-lite"/>
    </source>
</evidence>
<dbReference type="Gene3D" id="3.40.309.10">
    <property type="entry name" value="Aldehyde Dehydrogenase, Chain A, domain 2"/>
    <property type="match status" value="1"/>
</dbReference>
<name>A0A853CW63_9MICO</name>
<evidence type="ECO:0000256" key="2">
    <source>
        <dbReference type="ARBA" id="ARBA00023002"/>
    </source>
</evidence>
<protein>
    <submittedName>
        <fullName evidence="5">Aldehyde dehydrogenase (NAD+)/gamma-glutamyl-gamma-aminobutyraldehyde dehydrogenase</fullName>
        <ecNumber evidence="5">1.2.1.-</ecNumber>
        <ecNumber evidence="5">1.2.1.3</ecNumber>
    </submittedName>
</protein>
<dbReference type="GO" id="GO:0004029">
    <property type="term" value="F:aldehyde dehydrogenase (NAD+) activity"/>
    <property type="evidence" value="ECO:0007669"/>
    <property type="project" value="UniProtKB-EC"/>
</dbReference>
<feature type="region of interest" description="Disordered" evidence="3">
    <location>
        <begin position="1"/>
        <end position="21"/>
    </location>
</feature>
<dbReference type="InterPro" id="IPR015590">
    <property type="entry name" value="Aldehyde_DH_dom"/>
</dbReference>
<dbReference type="InterPro" id="IPR016161">
    <property type="entry name" value="Ald_DH/histidinol_DH"/>
</dbReference>
<dbReference type="PANTHER" id="PTHR11699">
    <property type="entry name" value="ALDEHYDE DEHYDROGENASE-RELATED"/>
    <property type="match status" value="1"/>
</dbReference>
<dbReference type="Pfam" id="PF00171">
    <property type="entry name" value="Aldedh"/>
    <property type="match status" value="1"/>
</dbReference>
<dbReference type="EC" id="1.2.1.3" evidence="5"/>
<dbReference type="InterPro" id="IPR016162">
    <property type="entry name" value="Ald_DH_N"/>
</dbReference>